<evidence type="ECO:0000313" key="1">
    <source>
        <dbReference type="EMBL" id="KAF7144077.1"/>
    </source>
</evidence>
<dbReference type="EMBL" id="WJXA01000005">
    <property type="protein sequence ID" value="KAF7144077.1"/>
    <property type="molecule type" value="Genomic_DNA"/>
</dbReference>
<accession>A0A834H2A2</accession>
<organism evidence="1 2">
    <name type="scientific">Rhododendron simsii</name>
    <name type="common">Sims's rhododendron</name>
    <dbReference type="NCBI Taxonomy" id="118357"/>
    <lineage>
        <taxon>Eukaryota</taxon>
        <taxon>Viridiplantae</taxon>
        <taxon>Streptophyta</taxon>
        <taxon>Embryophyta</taxon>
        <taxon>Tracheophyta</taxon>
        <taxon>Spermatophyta</taxon>
        <taxon>Magnoliopsida</taxon>
        <taxon>eudicotyledons</taxon>
        <taxon>Gunneridae</taxon>
        <taxon>Pentapetalae</taxon>
        <taxon>asterids</taxon>
        <taxon>Ericales</taxon>
        <taxon>Ericaceae</taxon>
        <taxon>Ericoideae</taxon>
        <taxon>Rhodoreae</taxon>
        <taxon>Rhododendron</taxon>
    </lineage>
</organism>
<comment type="caution">
    <text evidence="1">The sequence shown here is derived from an EMBL/GenBank/DDBJ whole genome shotgun (WGS) entry which is preliminary data.</text>
</comment>
<sequence length="143" mass="16372">MGPLSVNGGQSIPLQSRSALKVAKKVKAASCYSSKSQQKKQDEMGAIADEQELRWWRKKRQRRRGVQAEAWRNAGPEVNIFRSKPGSTTHHSSMKYGLNYHDSIQIRVEQPRRQYELSIHLRRWGCEIGEENARSVSHIAVVM</sequence>
<proteinExistence type="predicted"/>
<gene>
    <name evidence="1" type="ORF">RHSIM_Rhsim05G0115800</name>
</gene>
<evidence type="ECO:0000313" key="2">
    <source>
        <dbReference type="Proteomes" id="UP000626092"/>
    </source>
</evidence>
<dbReference type="Proteomes" id="UP000626092">
    <property type="component" value="Unassembled WGS sequence"/>
</dbReference>
<keyword evidence="2" id="KW-1185">Reference proteome</keyword>
<reference evidence="1" key="1">
    <citation type="submission" date="2019-11" db="EMBL/GenBank/DDBJ databases">
        <authorList>
            <person name="Liu Y."/>
            <person name="Hou J."/>
            <person name="Li T.-Q."/>
            <person name="Guan C.-H."/>
            <person name="Wu X."/>
            <person name="Wu H.-Z."/>
            <person name="Ling F."/>
            <person name="Zhang R."/>
            <person name="Shi X.-G."/>
            <person name="Ren J.-P."/>
            <person name="Chen E.-F."/>
            <person name="Sun J.-M."/>
        </authorList>
    </citation>
    <scope>NUCLEOTIDE SEQUENCE</scope>
    <source>
        <strain evidence="1">Adult_tree_wgs_1</strain>
        <tissue evidence="1">Leaves</tissue>
    </source>
</reference>
<name>A0A834H2A2_RHOSS</name>
<protein>
    <submittedName>
        <fullName evidence="1">Uncharacterized protein</fullName>
    </submittedName>
</protein>
<dbReference type="AlphaFoldDB" id="A0A834H2A2"/>